<feature type="region of interest" description="Disordered" evidence="1">
    <location>
        <begin position="70"/>
        <end position="93"/>
    </location>
</feature>
<organism evidence="3 4">
    <name type="scientific">Archangium gephyra</name>
    <dbReference type="NCBI Taxonomy" id="48"/>
    <lineage>
        <taxon>Bacteria</taxon>
        <taxon>Pseudomonadati</taxon>
        <taxon>Myxococcota</taxon>
        <taxon>Myxococcia</taxon>
        <taxon>Myxococcales</taxon>
        <taxon>Cystobacterineae</taxon>
        <taxon>Archangiaceae</taxon>
        <taxon>Archangium</taxon>
    </lineage>
</organism>
<dbReference type="PANTHER" id="PTHR42842:SF3">
    <property type="entry name" value="FAD_NAD(P)-BINDING OXIDOREDUCTASE FAMILY PROTEIN"/>
    <property type="match status" value="1"/>
</dbReference>
<reference evidence="3 4" key="1">
    <citation type="submission" date="2017-08" db="EMBL/GenBank/DDBJ databases">
        <title>Infants hospitalized years apart are colonized by the same room-sourced microbial strains.</title>
        <authorList>
            <person name="Brooks B."/>
            <person name="Olm M.R."/>
            <person name="Firek B.A."/>
            <person name="Baker R."/>
            <person name="Thomas B.C."/>
            <person name="Morowitz M.J."/>
            <person name="Banfield J.F."/>
        </authorList>
    </citation>
    <scope>NUCLEOTIDE SEQUENCE [LARGE SCALE GENOMIC DNA]</scope>
    <source>
        <strain evidence="3">S2_003_000_R2_14</strain>
    </source>
</reference>
<protein>
    <submittedName>
        <fullName evidence="3">FAD-dependent oxidoreductase</fullName>
    </submittedName>
</protein>
<dbReference type="AlphaFoldDB" id="A0A2W5TMD0"/>
<evidence type="ECO:0000256" key="1">
    <source>
        <dbReference type="SAM" id="MobiDB-lite"/>
    </source>
</evidence>
<dbReference type="PIRSF" id="PIRSF038984">
    <property type="entry name" value="FAD_binding_protein"/>
    <property type="match status" value="1"/>
</dbReference>
<evidence type="ECO:0000259" key="2">
    <source>
        <dbReference type="Pfam" id="PF21688"/>
    </source>
</evidence>
<comment type="caution">
    <text evidence="3">The sequence shown here is derived from an EMBL/GenBank/DDBJ whole genome shotgun (WGS) entry which is preliminary data.</text>
</comment>
<dbReference type="Gene3D" id="3.30.70.2700">
    <property type="match status" value="1"/>
</dbReference>
<dbReference type="InterPro" id="IPR028348">
    <property type="entry name" value="FAD-binding_protein"/>
</dbReference>
<dbReference type="EMBL" id="QFQP01000003">
    <property type="protein sequence ID" value="PZR16740.1"/>
    <property type="molecule type" value="Genomic_DNA"/>
</dbReference>
<feature type="domain" description="FAD-dependent protein C-terminal" evidence="2">
    <location>
        <begin position="281"/>
        <end position="482"/>
    </location>
</feature>
<proteinExistence type="predicted"/>
<sequence length="534" mass="58288">MPAYRVNNLALWLDEPETLLTKKAAEKLGVTAKDIEAVRVVRSVLDARKKNSPRYIHTVEVEFAKGKLPKTMPPDVSEVEEAPPPSLPVKRQPDQRPIIIGMGPAGLFCAWELALRGVKTILLDRGRDVVQRRKDVAKLMRDGTLMPESNMSFGEGGAGAYTDGKLSTRINHPHVRKVIETFAKYGAPDRILVQGKPHIGSDLLPLAVEKMRVDLQQMGVEVRFETRVDDILSKDGVCTGVRLSDGSEIHSDRVILVPGNSARELFERFAADERIFIEPKPFALGFRAEHPQALINSIQYGDKFATNSKLPAADYKLAENLSIDGDVRGVFSFCMCPGGIVVPTPTEEGMQCTNGMSNSHRNAKYANAGVVVSVSVEDYAKEGFTGPLAGIAFQRHWETKAYELGGGKFFAPAQSIPDYLAGRVKKAPGGTTYRPGLTHVDLNRLFPAWLTSSLKQALKAFDRRMKGFITDEGNLIGIEARTSTPLRITRNEQLQSVSMKGLYPGGEGAGYAGGIVSSGIDGLRIADQICAELS</sequence>
<dbReference type="PANTHER" id="PTHR42842">
    <property type="entry name" value="FAD/NAD(P)-BINDING OXIDOREDUCTASE"/>
    <property type="match status" value="1"/>
</dbReference>
<dbReference type="Pfam" id="PF21688">
    <property type="entry name" value="FAD-depend_C"/>
    <property type="match status" value="1"/>
</dbReference>
<dbReference type="Gene3D" id="3.50.50.60">
    <property type="entry name" value="FAD/NAD(P)-binding domain"/>
    <property type="match status" value="2"/>
</dbReference>
<dbReference type="InterPro" id="IPR036188">
    <property type="entry name" value="FAD/NAD-bd_sf"/>
</dbReference>
<gene>
    <name evidence="3" type="ORF">DI536_06195</name>
</gene>
<evidence type="ECO:0000313" key="4">
    <source>
        <dbReference type="Proteomes" id="UP000249061"/>
    </source>
</evidence>
<name>A0A2W5TMD0_9BACT</name>
<accession>A0A2W5TMD0</accession>
<dbReference type="SUPFAM" id="SSF51905">
    <property type="entry name" value="FAD/NAD(P)-binding domain"/>
    <property type="match status" value="1"/>
</dbReference>
<dbReference type="Proteomes" id="UP000249061">
    <property type="component" value="Unassembled WGS sequence"/>
</dbReference>
<evidence type="ECO:0000313" key="3">
    <source>
        <dbReference type="EMBL" id="PZR16740.1"/>
    </source>
</evidence>
<dbReference type="InterPro" id="IPR049516">
    <property type="entry name" value="FAD-depend_C"/>
</dbReference>